<dbReference type="OrthoDB" id="9794786at2"/>
<dbReference type="KEGG" id="srd:SD10_16205"/>
<sequence length="135" mass="14724">MSLTLGELRGITDAVLNALKGQGISDSDSLLEATRTPSDRKALASASGVDAKIILELANRADLARVKGIGRVYSDLMEEAGVDTVKELAERDPKNLHAKLIKINSVRQFTQRPPSVEQIGDFVEQAKNLTYILEY</sequence>
<dbReference type="HOGENOM" id="CLU_117602_1_0_10"/>
<dbReference type="InterPro" id="IPR025567">
    <property type="entry name" value="DUF4332"/>
</dbReference>
<name>A0A0E3ZXG4_9BACT</name>
<dbReference type="Pfam" id="PF14229">
    <property type="entry name" value="DUF4332"/>
    <property type="match status" value="1"/>
</dbReference>
<dbReference type="RefSeq" id="WP_046575065.1">
    <property type="nucleotide sequence ID" value="NZ_CP010429.1"/>
</dbReference>
<feature type="domain" description="DUF4332" evidence="1">
    <location>
        <begin position="10"/>
        <end position="129"/>
    </location>
</feature>
<dbReference type="EMBL" id="CP010429">
    <property type="protein sequence ID" value="AKD56208.1"/>
    <property type="molecule type" value="Genomic_DNA"/>
</dbReference>
<evidence type="ECO:0000259" key="1">
    <source>
        <dbReference type="Pfam" id="PF14229"/>
    </source>
</evidence>
<reference evidence="2 3" key="1">
    <citation type="journal article" date="2014" name="Curr. Microbiol.">
        <title>Spirosoma radiotolerans sp. nov., a gamma-radiation-resistant bacterium isolated from gamma ray-irradiated soil.</title>
        <authorList>
            <person name="Lee J.J."/>
            <person name="Srinivasan S."/>
            <person name="Lim S."/>
            <person name="Joe M."/>
            <person name="Im S."/>
            <person name="Bae S.I."/>
            <person name="Park K.R."/>
            <person name="Han J.H."/>
            <person name="Park S.H."/>
            <person name="Joo B.M."/>
            <person name="Park S.J."/>
            <person name="Kim M.K."/>
        </authorList>
    </citation>
    <scope>NUCLEOTIDE SEQUENCE [LARGE SCALE GENOMIC DNA]</scope>
    <source>
        <strain evidence="2 3">DG5A</strain>
    </source>
</reference>
<keyword evidence="3" id="KW-1185">Reference proteome</keyword>
<protein>
    <submittedName>
        <fullName evidence="2">Ferredoxin</fullName>
    </submittedName>
</protein>
<dbReference type="Proteomes" id="UP000033054">
    <property type="component" value="Chromosome"/>
</dbReference>
<accession>A0A0E3ZXG4</accession>
<proteinExistence type="predicted"/>
<gene>
    <name evidence="2" type="ORF">SD10_16205</name>
</gene>
<dbReference type="AlphaFoldDB" id="A0A0E3ZXG4"/>
<dbReference type="PATRIC" id="fig|1379870.5.peg.3518"/>
<dbReference type="Gene3D" id="1.10.150.20">
    <property type="entry name" value="5' to 3' exonuclease, C-terminal subdomain"/>
    <property type="match status" value="1"/>
</dbReference>
<evidence type="ECO:0000313" key="2">
    <source>
        <dbReference type="EMBL" id="AKD56208.1"/>
    </source>
</evidence>
<evidence type="ECO:0000313" key="3">
    <source>
        <dbReference type="Proteomes" id="UP000033054"/>
    </source>
</evidence>
<organism evidence="2 3">
    <name type="scientific">Spirosoma radiotolerans</name>
    <dbReference type="NCBI Taxonomy" id="1379870"/>
    <lineage>
        <taxon>Bacteria</taxon>
        <taxon>Pseudomonadati</taxon>
        <taxon>Bacteroidota</taxon>
        <taxon>Cytophagia</taxon>
        <taxon>Cytophagales</taxon>
        <taxon>Cytophagaceae</taxon>
        <taxon>Spirosoma</taxon>
    </lineage>
</organism>